<dbReference type="InterPro" id="IPR052709">
    <property type="entry name" value="Transposase-MT_Hybrid"/>
</dbReference>
<evidence type="ECO:0000313" key="2">
    <source>
        <dbReference type="Proteomes" id="UP001162162"/>
    </source>
</evidence>
<dbReference type="Gene3D" id="3.30.420.10">
    <property type="entry name" value="Ribonuclease H-like superfamily/Ribonuclease H"/>
    <property type="match status" value="2"/>
</dbReference>
<organism evidence="1 2">
    <name type="scientific">Aromia moschata</name>
    <dbReference type="NCBI Taxonomy" id="1265417"/>
    <lineage>
        <taxon>Eukaryota</taxon>
        <taxon>Metazoa</taxon>
        <taxon>Ecdysozoa</taxon>
        <taxon>Arthropoda</taxon>
        <taxon>Hexapoda</taxon>
        <taxon>Insecta</taxon>
        <taxon>Pterygota</taxon>
        <taxon>Neoptera</taxon>
        <taxon>Endopterygota</taxon>
        <taxon>Coleoptera</taxon>
        <taxon>Polyphaga</taxon>
        <taxon>Cucujiformia</taxon>
        <taxon>Chrysomeloidea</taxon>
        <taxon>Cerambycidae</taxon>
        <taxon>Cerambycinae</taxon>
        <taxon>Callichromatini</taxon>
        <taxon>Aromia</taxon>
    </lineage>
</organism>
<evidence type="ECO:0008006" key="3">
    <source>
        <dbReference type="Google" id="ProtNLM"/>
    </source>
</evidence>
<accession>A0AAV8Z779</accession>
<protein>
    <recommendedName>
        <fullName evidence="3">Mariner Mos1 transposase</fullName>
    </recommendedName>
</protein>
<dbReference type="AlphaFoldDB" id="A0AAV8Z779"/>
<dbReference type="GO" id="GO:0003676">
    <property type="term" value="F:nucleic acid binding"/>
    <property type="evidence" value="ECO:0007669"/>
    <property type="project" value="InterPro"/>
</dbReference>
<dbReference type="EMBL" id="JAPWTK010000010">
    <property type="protein sequence ID" value="KAJ8960053.1"/>
    <property type="molecule type" value="Genomic_DNA"/>
</dbReference>
<dbReference type="PANTHER" id="PTHR46060">
    <property type="entry name" value="MARINER MOS1 TRANSPOSASE-LIKE PROTEIN"/>
    <property type="match status" value="1"/>
</dbReference>
<gene>
    <name evidence="1" type="ORF">NQ318_009494</name>
</gene>
<sequence>MRKICAKITKVLTDHQKRRRASACEDLLQRVEKGPGFLENVITGDESWFFEYDPETKRQCSSFGSNEQIQSESHFLIFFDAKGVVHYEFVPKGQTMNGVCYLEVPYLLQGGRLIDAKRRRDDAPTPYSPDLAPADFSLIPKVKSSLKGHHHWTLSAVKEACTSTLKDLPESSHQGAFESWKSRCQKCIDAQRM</sequence>
<proteinExistence type="predicted"/>
<dbReference type="PANTHER" id="PTHR46060:SF1">
    <property type="entry name" value="MARINER MOS1 TRANSPOSASE-LIKE PROTEIN"/>
    <property type="match status" value="1"/>
</dbReference>
<name>A0AAV8Z779_9CUCU</name>
<reference evidence="1" key="1">
    <citation type="journal article" date="2023" name="Insect Mol. Biol.">
        <title>Genome sequencing provides insights into the evolution of gene families encoding plant cell wall-degrading enzymes in longhorned beetles.</title>
        <authorList>
            <person name="Shin N.R."/>
            <person name="Okamura Y."/>
            <person name="Kirsch R."/>
            <person name="Pauchet Y."/>
        </authorList>
    </citation>
    <scope>NUCLEOTIDE SEQUENCE</scope>
    <source>
        <strain evidence="1">AMC_N1</strain>
    </source>
</reference>
<dbReference type="Proteomes" id="UP001162162">
    <property type="component" value="Unassembled WGS sequence"/>
</dbReference>
<dbReference type="InterPro" id="IPR036397">
    <property type="entry name" value="RNaseH_sf"/>
</dbReference>
<evidence type="ECO:0000313" key="1">
    <source>
        <dbReference type="EMBL" id="KAJ8960053.1"/>
    </source>
</evidence>
<comment type="caution">
    <text evidence="1">The sequence shown here is derived from an EMBL/GenBank/DDBJ whole genome shotgun (WGS) entry which is preliminary data.</text>
</comment>
<keyword evidence="2" id="KW-1185">Reference proteome</keyword>